<dbReference type="InterPro" id="IPR035441">
    <property type="entry name" value="TFIIS/LEDGF_dom_sf"/>
</dbReference>
<dbReference type="PROSITE" id="PS51319">
    <property type="entry name" value="TFIIS_N"/>
    <property type="match status" value="1"/>
</dbReference>
<evidence type="ECO:0000313" key="13">
    <source>
        <dbReference type="Proteomes" id="UP000077115"/>
    </source>
</evidence>
<evidence type="ECO:0000259" key="10">
    <source>
        <dbReference type="PROSITE" id="PS51319"/>
    </source>
</evidence>
<evidence type="ECO:0000256" key="8">
    <source>
        <dbReference type="SAM" id="MobiDB-lite"/>
    </source>
</evidence>
<dbReference type="SUPFAM" id="SSF57783">
    <property type="entry name" value="Zinc beta-ribbon"/>
    <property type="match status" value="1"/>
</dbReference>
<dbReference type="InterPro" id="IPR003618">
    <property type="entry name" value="TFIIS_cen_dom"/>
</dbReference>
<dbReference type="Pfam" id="PF08711">
    <property type="entry name" value="Med26"/>
    <property type="match status" value="1"/>
</dbReference>
<keyword evidence="5 7" id="KW-0539">Nucleus</keyword>
<dbReference type="Gene3D" id="1.10.472.30">
    <property type="entry name" value="Transcription elongation factor S-II, central domain"/>
    <property type="match status" value="1"/>
</dbReference>
<dbReference type="AlphaFoldDB" id="A0A177WSK7"/>
<keyword evidence="4" id="KW-0862">Zinc</keyword>
<dbReference type="PANTHER" id="PTHR11477">
    <property type="entry name" value="TRANSCRIPTION FACTOR S-II ZINC FINGER DOMAIN-CONTAINING PROTEIN"/>
    <property type="match status" value="1"/>
</dbReference>
<evidence type="ECO:0000313" key="12">
    <source>
        <dbReference type="EMBL" id="OAJ43099.1"/>
    </source>
</evidence>
<dbReference type="EMBL" id="DS022309">
    <property type="protein sequence ID" value="OAJ43099.1"/>
    <property type="molecule type" value="Genomic_DNA"/>
</dbReference>
<dbReference type="VEuPathDB" id="FungiDB:BDEG_26482"/>
<protein>
    <submittedName>
        <fullName evidence="12">Transcription elongation factor S-II</fullName>
    </submittedName>
</protein>
<dbReference type="GO" id="GO:0003676">
    <property type="term" value="F:nucleic acid binding"/>
    <property type="evidence" value="ECO:0007669"/>
    <property type="project" value="InterPro"/>
</dbReference>
<feature type="region of interest" description="Disordered" evidence="8">
    <location>
        <begin position="89"/>
        <end position="124"/>
    </location>
</feature>
<dbReference type="GO" id="GO:0005634">
    <property type="term" value="C:nucleus"/>
    <property type="evidence" value="ECO:0007669"/>
    <property type="project" value="UniProtKB-SubCell"/>
</dbReference>
<feature type="domain" description="TFIIS N-terminal" evidence="10">
    <location>
        <begin position="16"/>
        <end position="87"/>
    </location>
</feature>
<evidence type="ECO:0000256" key="5">
    <source>
        <dbReference type="ARBA" id="ARBA00023242"/>
    </source>
</evidence>
<dbReference type="SUPFAM" id="SSF46942">
    <property type="entry name" value="Elongation factor TFIIS domain 2"/>
    <property type="match status" value="1"/>
</dbReference>
<dbReference type="InterPro" id="IPR017923">
    <property type="entry name" value="TFIIS_N"/>
</dbReference>
<dbReference type="PROSITE" id="PS51133">
    <property type="entry name" value="ZF_TFIIS_2"/>
    <property type="match status" value="1"/>
</dbReference>
<dbReference type="GO" id="GO:0003746">
    <property type="term" value="F:translation elongation factor activity"/>
    <property type="evidence" value="ECO:0007669"/>
    <property type="project" value="UniProtKB-KW"/>
</dbReference>
<evidence type="ECO:0000259" key="9">
    <source>
        <dbReference type="PROSITE" id="PS51133"/>
    </source>
</evidence>
<name>A0A177WSK7_BATDL</name>
<evidence type="ECO:0000256" key="6">
    <source>
        <dbReference type="PROSITE-ProRule" id="PRU00472"/>
    </source>
</evidence>
<dbReference type="InterPro" id="IPR035100">
    <property type="entry name" value="TF_IIS-typ"/>
</dbReference>
<sequence length="282" mass="31063">MDGPGLLITQIPKLKEHLTKALADNKEQIVIQLLTTLRTFKATTETLKSTRIGVFATELRKHPNATEKIKQLSRELVYKWKTDIGRVSMSESSESEKKQIDTPKTSTSSSVSTPTSTTHTAPRTLASDNVTLSSTRDKIRDGCAGMLYSSLASGTDAVASVVAKIASSIEKHIFAACECTDAKYKSRIRTLTSNLKLNASLRSQVLGGKISTDRFAMMTAEEMMSEERVLEVEKAKKNSMADAVSAANQEAETDMFRCGRCKQRKATYYQMQTRSADEPMVS</sequence>
<dbReference type="GO" id="GO:0006362">
    <property type="term" value="P:transcription elongation by RNA polymerase I"/>
    <property type="evidence" value="ECO:0007669"/>
    <property type="project" value="TreeGrafter"/>
</dbReference>
<dbReference type="InterPro" id="IPR036575">
    <property type="entry name" value="TFIIS_cen_dom_sf"/>
</dbReference>
<keyword evidence="3 6" id="KW-0863">Zinc-finger</keyword>
<dbReference type="STRING" id="403673.A0A177WSK7"/>
<dbReference type="PROSITE" id="PS51321">
    <property type="entry name" value="TFIIS_CENTRAL"/>
    <property type="match status" value="1"/>
</dbReference>
<organism evidence="12 13">
    <name type="scientific">Batrachochytrium dendrobatidis (strain JEL423)</name>
    <dbReference type="NCBI Taxonomy" id="403673"/>
    <lineage>
        <taxon>Eukaryota</taxon>
        <taxon>Fungi</taxon>
        <taxon>Fungi incertae sedis</taxon>
        <taxon>Chytridiomycota</taxon>
        <taxon>Chytridiomycota incertae sedis</taxon>
        <taxon>Chytridiomycetes</taxon>
        <taxon>Rhizophydiales</taxon>
        <taxon>Rhizophydiales incertae sedis</taxon>
        <taxon>Batrachochytrium</taxon>
    </lineage>
</organism>
<dbReference type="Proteomes" id="UP000077115">
    <property type="component" value="Unassembled WGS sequence"/>
</dbReference>
<reference evidence="12 13" key="1">
    <citation type="submission" date="2006-10" db="EMBL/GenBank/DDBJ databases">
        <title>The Genome Sequence of Batrachochytrium dendrobatidis JEL423.</title>
        <authorList>
            <consortium name="The Broad Institute Genome Sequencing Platform"/>
            <person name="Birren B."/>
            <person name="Lander E."/>
            <person name="Galagan J."/>
            <person name="Cuomo C."/>
            <person name="Devon K."/>
            <person name="Jaffe D."/>
            <person name="Butler J."/>
            <person name="Alvarez P."/>
            <person name="Gnerre S."/>
            <person name="Grabherr M."/>
            <person name="Kleber M."/>
            <person name="Mauceli E."/>
            <person name="Brockman W."/>
            <person name="Young S."/>
            <person name="LaButti K."/>
            <person name="Sykes S."/>
            <person name="DeCaprio D."/>
            <person name="Crawford M."/>
            <person name="Koehrsen M."/>
            <person name="Engels R."/>
            <person name="Montgomery P."/>
            <person name="Pearson M."/>
            <person name="Howarth C."/>
            <person name="Larson L."/>
            <person name="White J."/>
            <person name="O'Leary S."/>
            <person name="Kodira C."/>
            <person name="Zeng Q."/>
            <person name="Yandava C."/>
            <person name="Alvarado L."/>
            <person name="Longcore J."/>
            <person name="James T."/>
        </authorList>
    </citation>
    <scope>NUCLEOTIDE SEQUENCE [LARGE SCALE GENOMIC DNA]</scope>
    <source>
        <strain evidence="12 13">JEL423</strain>
    </source>
</reference>
<evidence type="ECO:0000256" key="4">
    <source>
        <dbReference type="ARBA" id="ARBA00022833"/>
    </source>
</evidence>
<dbReference type="Gene3D" id="1.20.930.10">
    <property type="entry name" value="Conserved domain common to transcription factors TFIIS, elongin A, CRSP70"/>
    <property type="match status" value="1"/>
</dbReference>
<dbReference type="PIRSF" id="PIRSF006704">
    <property type="entry name" value="TF_IIS"/>
    <property type="match status" value="1"/>
</dbReference>
<comment type="subcellular location">
    <subcellularLocation>
        <location evidence="1 7">Nucleus</location>
    </subcellularLocation>
</comment>
<dbReference type="GO" id="GO:0031564">
    <property type="term" value="P:transcription antitermination"/>
    <property type="evidence" value="ECO:0007669"/>
    <property type="project" value="TreeGrafter"/>
</dbReference>
<reference evidence="12 13" key="2">
    <citation type="submission" date="2016-05" db="EMBL/GenBank/DDBJ databases">
        <title>Lineage-specific infection strategies underlie the spectrum of fungal disease in amphibians.</title>
        <authorList>
            <person name="Cuomo C.A."/>
            <person name="Farrer R.A."/>
            <person name="James T."/>
            <person name="Longcore J."/>
            <person name="Birren B."/>
        </authorList>
    </citation>
    <scope>NUCLEOTIDE SEQUENCE [LARGE SCALE GENOMIC DNA]</scope>
    <source>
        <strain evidence="12 13">JEL423</strain>
    </source>
</reference>
<dbReference type="GO" id="GO:0031440">
    <property type="term" value="P:regulation of mRNA 3'-end processing"/>
    <property type="evidence" value="ECO:0007669"/>
    <property type="project" value="TreeGrafter"/>
</dbReference>
<dbReference type="SMART" id="SM00509">
    <property type="entry name" value="TFS2N"/>
    <property type="match status" value="1"/>
</dbReference>
<dbReference type="Pfam" id="PF01096">
    <property type="entry name" value="Zn_ribbon_TFIIS"/>
    <property type="match status" value="1"/>
</dbReference>
<proteinExistence type="predicted"/>
<evidence type="ECO:0000256" key="1">
    <source>
        <dbReference type="ARBA" id="ARBA00004123"/>
    </source>
</evidence>
<evidence type="ECO:0000259" key="11">
    <source>
        <dbReference type="PROSITE" id="PS51321"/>
    </source>
</evidence>
<evidence type="ECO:0000256" key="2">
    <source>
        <dbReference type="ARBA" id="ARBA00022723"/>
    </source>
</evidence>
<dbReference type="GO" id="GO:0008270">
    <property type="term" value="F:zinc ion binding"/>
    <property type="evidence" value="ECO:0007669"/>
    <property type="project" value="UniProtKB-KW"/>
</dbReference>
<accession>A0A177WSK7</accession>
<feature type="domain" description="TFIIS-type" evidence="9">
    <location>
        <begin position="254"/>
        <end position="282"/>
    </location>
</feature>
<dbReference type="OrthoDB" id="44867at2759"/>
<keyword evidence="12" id="KW-0251">Elongation factor</keyword>
<dbReference type="Gene3D" id="2.20.25.10">
    <property type="match status" value="1"/>
</dbReference>
<dbReference type="SUPFAM" id="SSF47676">
    <property type="entry name" value="Conserved domain common to transcription factors TFIIS, elongin A, CRSP70"/>
    <property type="match status" value="1"/>
</dbReference>
<gene>
    <name evidence="12" type="ORF">BDEG_26482</name>
</gene>
<keyword evidence="12" id="KW-0648">Protein biosynthesis</keyword>
<dbReference type="InterPro" id="IPR003617">
    <property type="entry name" value="TFIIS/CRSP70_N_sub"/>
</dbReference>
<dbReference type="PANTHER" id="PTHR11477:SF0">
    <property type="entry name" value="IP08861P-RELATED"/>
    <property type="match status" value="1"/>
</dbReference>
<dbReference type="eggNOG" id="KOG1105">
    <property type="taxonomic scope" value="Eukaryota"/>
</dbReference>
<evidence type="ECO:0000256" key="7">
    <source>
        <dbReference type="PROSITE-ProRule" id="PRU00649"/>
    </source>
</evidence>
<evidence type="ECO:0000256" key="3">
    <source>
        <dbReference type="ARBA" id="ARBA00022771"/>
    </source>
</evidence>
<dbReference type="SMART" id="SM00440">
    <property type="entry name" value="ZnF_C2C2"/>
    <property type="match status" value="1"/>
</dbReference>
<dbReference type="FunFam" id="1.10.472.30:FF:000003">
    <property type="entry name" value="Transcription elongation factor S-II"/>
    <property type="match status" value="1"/>
</dbReference>
<dbReference type="Pfam" id="PF07500">
    <property type="entry name" value="TFIIS_M"/>
    <property type="match status" value="1"/>
</dbReference>
<feature type="compositionally biased region" description="Low complexity" evidence="8">
    <location>
        <begin position="102"/>
        <end position="124"/>
    </location>
</feature>
<dbReference type="SMART" id="SM00510">
    <property type="entry name" value="TFS2M"/>
    <property type="match status" value="1"/>
</dbReference>
<keyword evidence="2" id="KW-0479">Metal-binding</keyword>
<dbReference type="GO" id="GO:0006368">
    <property type="term" value="P:transcription elongation by RNA polymerase II"/>
    <property type="evidence" value="ECO:0007669"/>
    <property type="project" value="TreeGrafter"/>
</dbReference>
<dbReference type="InterPro" id="IPR001222">
    <property type="entry name" value="Znf_TFIIS"/>
</dbReference>
<dbReference type="CDD" id="cd13749">
    <property type="entry name" value="Zn-ribbon_TFIIS"/>
    <property type="match status" value="1"/>
</dbReference>
<feature type="domain" description="TFIIS central" evidence="11">
    <location>
        <begin position="139"/>
        <end position="251"/>
    </location>
</feature>